<gene>
    <name evidence="2" type="ORF">PSNMU_V1.4_AUG-EV-PASAV3_0097020</name>
</gene>
<feature type="compositionally biased region" description="Polar residues" evidence="1">
    <location>
        <begin position="661"/>
        <end position="670"/>
    </location>
</feature>
<feature type="region of interest" description="Disordered" evidence="1">
    <location>
        <begin position="698"/>
        <end position="719"/>
    </location>
</feature>
<evidence type="ECO:0000313" key="3">
    <source>
        <dbReference type="Proteomes" id="UP000291116"/>
    </source>
</evidence>
<accession>A0A448ZKZ9</accession>
<feature type="compositionally biased region" description="Acidic residues" evidence="1">
    <location>
        <begin position="558"/>
        <end position="568"/>
    </location>
</feature>
<feature type="region of interest" description="Disordered" evidence="1">
    <location>
        <begin position="845"/>
        <end position="884"/>
    </location>
</feature>
<protein>
    <submittedName>
        <fullName evidence="2">Uncharacterized protein</fullName>
    </submittedName>
</protein>
<dbReference type="Proteomes" id="UP000291116">
    <property type="component" value="Unassembled WGS sequence"/>
</dbReference>
<feature type="compositionally biased region" description="Acidic residues" evidence="1">
    <location>
        <begin position="252"/>
        <end position="262"/>
    </location>
</feature>
<evidence type="ECO:0000256" key="1">
    <source>
        <dbReference type="SAM" id="MobiDB-lite"/>
    </source>
</evidence>
<dbReference type="PANTHER" id="PTHR35711:SF1">
    <property type="entry name" value="ECTODERMAL, ISOFORM F"/>
    <property type="match status" value="1"/>
</dbReference>
<feature type="region of interest" description="Disordered" evidence="1">
    <location>
        <begin position="166"/>
        <end position="267"/>
    </location>
</feature>
<dbReference type="SUPFAM" id="SSF52047">
    <property type="entry name" value="RNI-like"/>
    <property type="match status" value="1"/>
</dbReference>
<feature type="region of interest" description="Disordered" evidence="1">
    <location>
        <begin position="606"/>
        <end position="633"/>
    </location>
</feature>
<dbReference type="AlphaFoldDB" id="A0A448ZKZ9"/>
<feature type="compositionally biased region" description="Basic and acidic residues" evidence="1">
    <location>
        <begin position="184"/>
        <end position="206"/>
    </location>
</feature>
<feature type="compositionally biased region" description="Acidic residues" evidence="1">
    <location>
        <begin position="44"/>
        <end position="61"/>
    </location>
</feature>
<feature type="compositionally biased region" description="Low complexity" evidence="1">
    <location>
        <begin position="236"/>
        <end position="245"/>
    </location>
</feature>
<dbReference type="PANTHER" id="PTHR35711">
    <property type="entry name" value="EXPRESSED PROTEIN"/>
    <property type="match status" value="1"/>
</dbReference>
<dbReference type="Pfam" id="PF13516">
    <property type="entry name" value="LRR_6"/>
    <property type="match status" value="1"/>
</dbReference>
<dbReference type="EMBL" id="CAACVS010000470">
    <property type="protein sequence ID" value="VEU42716.1"/>
    <property type="molecule type" value="Genomic_DNA"/>
</dbReference>
<dbReference type="InterPro" id="IPR032675">
    <property type="entry name" value="LRR_dom_sf"/>
</dbReference>
<sequence>MEDCSNDQPHSPDRTPQEWQEVPVSAAAAAEATAARTTNRLPTNDDDDDDDDDEAWITDVDDGARNGEPAPPRRASPGADERTEISRTSPGKDDRFVDVVATHTETAEGYGWEGILDLRERLRNQEDHIPPGGGVVSSVLEYALYLTGDDAATRGLEEPRACAAEALERSVGGWRKGSFGEPEPSGRDPKHEDENENEHENDRSPVEDPSAEPATFQRETKGEDEPEARSFHDESSSSSNDSSNDGSKDGIDDNDSSNDDEGYASPAVSPLDVLASTLSSLGRWDSLLPGNKASFAGLTELVVAGPSLELSERGIDRLAGALARGTSRPGLRRLVLHAPVLDKGAAEALGAFFRSPCGGCLEDLSFSARGATEAWPGDPSRSLRVPVRAVLGPALSEWVDAWTRGGSEEQDHDDHDDDHHRGPGVPLRSLNLSRTDLGNEGAFALSRLLLAGSPGLRVLQLARNPDRPSCSGGSGLPGRRWRALEREHPALSFAGTKRLLESLILLEDLETKNDRPNGPHRRRCPSLEELDLSGWVLEDDRHSGASNDPTVLGAGDCGDGDDDDDDNTVDNYYDDYDYIDGYGTALGGDAGDGGGDGYDDDGYDECGFEGPEGPREAGRSGNRRETHHPGGKRACSVVASMVRVNTSLRRLVLASDGGQLPQGQETNQSGEGAFRRSPSVLSVKSTLAVARALRDHSSRGKNSCDVERGVPPHLRKRPPGSRLETLVLATDYFSDEQGRSPMGGACCSSWAVQERKRAVGRVFCEALTQNPIYRVRLQELSCTLGFKNLEPVGRRIGGGGSGNGGNPRDLREELESLLGANKAMNESLERIDSVWIPRASRLGAATGETTNNDKNDDDDDDRWCWLGSPDDPPEPGASEPPQRPSLTVLVLPELLARAGKEAAGPEAVFHSTRTLARETDLWEAARPCPAGHPGKHLGRRGGHG</sequence>
<keyword evidence="3" id="KW-1185">Reference proteome</keyword>
<feature type="compositionally biased region" description="Basic and acidic residues" evidence="1">
    <location>
        <begin position="698"/>
        <end position="710"/>
    </location>
</feature>
<proteinExistence type="predicted"/>
<organism evidence="2 3">
    <name type="scientific">Pseudo-nitzschia multistriata</name>
    <dbReference type="NCBI Taxonomy" id="183589"/>
    <lineage>
        <taxon>Eukaryota</taxon>
        <taxon>Sar</taxon>
        <taxon>Stramenopiles</taxon>
        <taxon>Ochrophyta</taxon>
        <taxon>Bacillariophyta</taxon>
        <taxon>Bacillariophyceae</taxon>
        <taxon>Bacillariophycidae</taxon>
        <taxon>Bacillariales</taxon>
        <taxon>Bacillariaceae</taxon>
        <taxon>Pseudo-nitzschia</taxon>
    </lineage>
</organism>
<reference evidence="2 3" key="1">
    <citation type="submission" date="2019-01" db="EMBL/GenBank/DDBJ databases">
        <authorList>
            <person name="Ferrante I. M."/>
        </authorList>
    </citation>
    <scope>NUCLEOTIDE SEQUENCE [LARGE SCALE GENOMIC DNA]</scope>
    <source>
        <strain evidence="2 3">B856</strain>
    </source>
</reference>
<dbReference type="Gene3D" id="3.80.10.10">
    <property type="entry name" value="Ribonuclease Inhibitor"/>
    <property type="match status" value="1"/>
</dbReference>
<feature type="region of interest" description="Disordered" evidence="1">
    <location>
        <begin position="1"/>
        <end position="97"/>
    </location>
</feature>
<feature type="compositionally biased region" description="Low complexity" evidence="1">
    <location>
        <begin position="26"/>
        <end position="38"/>
    </location>
</feature>
<dbReference type="InterPro" id="IPR001611">
    <property type="entry name" value="Leu-rich_rpt"/>
</dbReference>
<feature type="compositionally biased region" description="Basic and acidic residues" evidence="1">
    <location>
        <begin position="612"/>
        <end position="628"/>
    </location>
</feature>
<feature type="compositionally biased region" description="Basic and acidic residues" evidence="1">
    <location>
        <begin position="79"/>
        <end position="97"/>
    </location>
</feature>
<feature type="compositionally biased region" description="Basic and acidic residues" evidence="1">
    <location>
        <begin position="406"/>
        <end position="421"/>
    </location>
</feature>
<name>A0A448ZKZ9_9STRA</name>
<feature type="region of interest" description="Disordered" evidence="1">
    <location>
        <begin position="406"/>
        <end position="427"/>
    </location>
</feature>
<feature type="region of interest" description="Disordered" evidence="1">
    <location>
        <begin position="540"/>
        <end position="568"/>
    </location>
</feature>
<feature type="compositionally biased region" description="Basic residues" evidence="1">
    <location>
        <begin position="933"/>
        <end position="944"/>
    </location>
</feature>
<feature type="compositionally biased region" description="Basic and acidic residues" evidence="1">
    <location>
        <begin position="218"/>
        <end position="235"/>
    </location>
</feature>
<evidence type="ECO:0000313" key="2">
    <source>
        <dbReference type="EMBL" id="VEU42716.1"/>
    </source>
</evidence>
<feature type="region of interest" description="Disordered" evidence="1">
    <location>
        <begin position="656"/>
        <end position="677"/>
    </location>
</feature>
<feature type="region of interest" description="Disordered" evidence="1">
    <location>
        <begin position="924"/>
        <end position="944"/>
    </location>
</feature>